<dbReference type="OrthoDB" id="45121at2759"/>
<evidence type="ECO:0000313" key="4">
    <source>
        <dbReference type="EMBL" id="CAB9497790.1"/>
    </source>
</evidence>
<accession>A0A9N8D9P6</accession>
<sequence>MLVAANPVPVVAYPPSSSPPVMASRRGGGGHSMSPLQDDAESSTTTSTRVQTPGNARTVMVTGANGYLASYIVKDLLCSGHTVHACVRDASKEASVEHLKQLTNAKSHLKLFSTGDLACAGPGSQVFDAPMKGCDAIIHSATPLSVKFGSNHSGKEDIFNPAMISTQELLDCLRRHANTVRCLVLTSSMAAVAPRPEPAVKDESHWSDPVSQQQRDNWYGCTKTSQEQLVKEWITQHRPSLLSPDFVYAAICPTMVIGPQLRRPTTRINNNKITKVDGTMGSLQKWLRGGKSLAPNDSMSFIHVQDCARMHTRILQLKATDINQHARYMSLIESLHWNDILQLLRELYPNLPPFTPYQGDDKVKPTQFNLDNMQSLLQQQPVKTTREALQDSIDYLNQIGALD</sequence>
<dbReference type="Pfam" id="PF01370">
    <property type="entry name" value="Epimerase"/>
    <property type="match status" value="1"/>
</dbReference>
<dbReference type="Proteomes" id="UP001153069">
    <property type="component" value="Unassembled WGS sequence"/>
</dbReference>
<dbReference type="SUPFAM" id="SSF51735">
    <property type="entry name" value="NAD(P)-binding Rossmann-fold domains"/>
    <property type="match status" value="1"/>
</dbReference>
<evidence type="ECO:0000256" key="1">
    <source>
        <dbReference type="ARBA" id="ARBA00023002"/>
    </source>
</evidence>
<name>A0A9N8D9P6_9STRA</name>
<dbReference type="AlphaFoldDB" id="A0A9N8D9P6"/>
<dbReference type="InterPro" id="IPR050425">
    <property type="entry name" value="NAD(P)_dehydrat-like"/>
</dbReference>
<feature type="compositionally biased region" description="Polar residues" evidence="2">
    <location>
        <begin position="42"/>
        <end position="53"/>
    </location>
</feature>
<comment type="caution">
    <text evidence="4">The sequence shown here is derived from an EMBL/GenBank/DDBJ whole genome shotgun (WGS) entry which is preliminary data.</text>
</comment>
<evidence type="ECO:0000259" key="3">
    <source>
        <dbReference type="Pfam" id="PF01370"/>
    </source>
</evidence>
<feature type="domain" description="NAD-dependent epimerase/dehydratase" evidence="3">
    <location>
        <begin position="59"/>
        <end position="319"/>
    </location>
</feature>
<organism evidence="4 5">
    <name type="scientific">Seminavis robusta</name>
    <dbReference type="NCBI Taxonomy" id="568900"/>
    <lineage>
        <taxon>Eukaryota</taxon>
        <taxon>Sar</taxon>
        <taxon>Stramenopiles</taxon>
        <taxon>Ochrophyta</taxon>
        <taxon>Bacillariophyta</taxon>
        <taxon>Bacillariophyceae</taxon>
        <taxon>Bacillariophycidae</taxon>
        <taxon>Naviculales</taxon>
        <taxon>Naviculaceae</taxon>
        <taxon>Seminavis</taxon>
    </lineage>
</organism>
<keyword evidence="1" id="KW-0560">Oxidoreductase</keyword>
<dbReference type="PANTHER" id="PTHR10366">
    <property type="entry name" value="NAD DEPENDENT EPIMERASE/DEHYDRATASE"/>
    <property type="match status" value="1"/>
</dbReference>
<protein>
    <submittedName>
        <fullName evidence="4">Tetraketide alpha-pyrone reductase</fullName>
    </submittedName>
</protein>
<dbReference type="InterPro" id="IPR036291">
    <property type="entry name" value="NAD(P)-bd_dom_sf"/>
</dbReference>
<keyword evidence="5" id="KW-1185">Reference proteome</keyword>
<dbReference type="EMBL" id="CAICTM010000025">
    <property type="protein sequence ID" value="CAB9497790.1"/>
    <property type="molecule type" value="Genomic_DNA"/>
</dbReference>
<dbReference type="GO" id="GO:0016616">
    <property type="term" value="F:oxidoreductase activity, acting on the CH-OH group of donors, NAD or NADP as acceptor"/>
    <property type="evidence" value="ECO:0007669"/>
    <property type="project" value="TreeGrafter"/>
</dbReference>
<gene>
    <name evidence="4" type="ORF">SEMRO_25_G017330.1</name>
</gene>
<evidence type="ECO:0000313" key="5">
    <source>
        <dbReference type="Proteomes" id="UP001153069"/>
    </source>
</evidence>
<dbReference type="PANTHER" id="PTHR10366:SF562">
    <property type="entry name" value="ALDEHYDE REDUCTASE II (AFU_ORTHOLOGUE AFUA_1G11360)"/>
    <property type="match status" value="1"/>
</dbReference>
<feature type="region of interest" description="Disordered" evidence="2">
    <location>
        <begin position="13"/>
        <end position="53"/>
    </location>
</feature>
<reference evidence="4" key="1">
    <citation type="submission" date="2020-06" db="EMBL/GenBank/DDBJ databases">
        <authorList>
            <consortium name="Plant Systems Biology data submission"/>
        </authorList>
    </citation>
    <scope>NUCLEOTIDE SEQUENCE</scope>
    <source>
        <strain evidence="4">D6</strain>
    </source>
</reference>
<dbReference type="Gene3D" id="3.40.50.720">
    <property type="entry name" value="NAD(P)-binding Rossmann-like Domain"/>
    <property type="match status" value="1"/>
</dbReference>
<feature type="compositionally biased region" description="Low complexity" evidence="2">
    <location>
        <begin position="13"/>
        <end position="24"/>
    </location>
</feature>
<dbReference type="InterPro" id="IPR001509">
    <property type="entry name" value="Epimerase_deHydtase"/>
</dbReference>
<proteinExistence type="predicted"/>
<evidence type="ECO:0000256" key="2">
    <source>
        <dbReference type="SAM" id="MobiDB-lite"/>
    </source>
</evidence>